<reference evidence="1" key="2">
    <citation type="journal article" date="2011" name="Microb. Ecol.">
        <title>Taxonomic and Functional Metagenomic Profiling of the Microbial Community in the Anoxic Sediment of a Sub-saline Shallow Lake (Laguna de Carrizo, Central Spain).</title>
        <authorList>
            <person name="Ferrer M."/>
            <person name="Guazzaroni M.E."/>
            <person name="Richter M."/>
            <person name="Garcia-Salamanca A."/>
            <person name="Yarza P."/>
            <person name="Suarez-Suarez A."/>
            <person name="Solano J."/>
            <person name="Alcaide M."/>
            <person name="van Dillewijn P."/>
            <person name="Molina-Henares M.A."/>
            <person name="Lopez-Cortes N."/>
            <person name="Al-Ramahi Y."/>
            <person name="Guerrero C."/>
            <person name="Acosta A."/>
            <person name="de Eugenio L.I."/>
            <person name="Martinez V."/>
            <person name="Marques S."/>
            <person name="Rojo F."/>
            <person name="Santero E."/>
            <person name="Genilloud O."/>
            <person name="Perez-Perez J."/>
            <person name="Rossello-Mora R."/>
            <person name="Ramos J.L."/>
        </authorList>
    </citation>
    <scope>NUCLEOTIDE SEQUENCE</scope>
</reference>
<dbReference type="InterPro" id="IPR000652">
    <property type="entry name" value="Triosephosphate_isomerase"/>
</dbReference>
<dbReference type="EMBL" id="ADZX01000613">
    <property type="protein sequence ID" value="EFK95924.1"/>
    <property type="molecule type" value="Genomic_DNA"/>
</dbReference>
<name>D9PKJ2_9ZZZZ</name>
<keyword evidence="1" id="KW-0413">Isomerase</keyword>
<sequence>MSRPKFVAGNWKMHGSLPTNLSLLSAVKAGAVGLKTQVVVCV</sequence>
<feature type="non-terminal residue" evidence="1">
    <location>
        <position position="42"/>
    </location>
</feature>
<protein>
    <submittedName>
        <fullName evidence="1">Triosephosphate isomerase</fullName>
        <ecNumber evidence="1">5.3.1.1</ecNumber>
    </submittedName>
</protein>
<organism evidence="1">
    <name type="scientific">sediment metagenome</name>
    <dbReference type="NCBI Taxonomy" id="749907"/>
    <lineage>
        <taxon>unclassified sequences</taxon>
        <taxon>metagenomes</taxon>
        <taxon>ecological metagenomes</taxon>
    </lineage>
</organism>
<evidence type="ECO:0000313" key="1">
    <source>
        <dbReference type="EMBL" id="EFK95924.1"/>
    </source>
</evidence>
<dbReference type="GO" id="GO:0004807">
    <property type="term" value="F:triose-phosphate isomerase activity"/>
    <property type="evidence" value="ECO:0007669"/>
    <property type="project" value="UniProtKB-EC"/>
</dbReference>
<proteinExistence type="predicted"/>
<reference evidence="1" key="1">
    <citation type="submission" date="2010-07" db="EMBL/GenBank/DDBJ databases">
        <authorList>
            <consortium name="CONSOLIDER consortium CSD2007-00005"/>
            <person name="Guazzaroni M.-E."/>
            <person name="Richter M."/>
            <person name="Garcia-Salamanca A."/>
            <person name="Yarza P."/>
            <person name="Ferrer M."/>
        </authorList>
    </citation>
    <scope>NUCLEOTIDE SEQUENCE</scope>
</reference>
<dbReference type="EC" id="5.3.1.1" evidence="1"/>
<gene>
    <name evidence="1" type="ORF">LDC_2059</name>
</gene>
<accession>D9PKJ2</accession>
<comment type="caution">
    <text evidence="1">The sequence shown here is derived from an EMBL/GenBank/DDBJ whole genome shotgun (WGS) entry which is preliminary data.</text>
</comment>
<dbReference type="AlphaFoldDB" id="D9PKJ2"/>
<dbReference type="SUPFAM" id="SSF51351">
    <property type="entry name" value="Triosephosphate isomerase (TIM)"/>
    <property type="match status" value="1"/>
</dbReference>
<dbReference type="PROSITE" id="PS51440">
    <property type="entry name" value="TIM_2"/>
    <property type="match status" value="1"/>
</dbReference>
<dbReference type="InterPro" id="IPR035990">
    <property type="entry name" value="TIM_sf"/>
</dbReference>